<dbReference type="KEGG" id="lyd:D7I47_08390"/>
<feature type="transmembrane region" description="Helical" evidence="9">
    <location>
        <begin position="90"/>
        <end position="115"/>
    </location>
</feature>
<dbReference type="GO" id="GO:0005886">
    <property type="term" value="C:plasma membrane"/>
    <property type="evidence" value="ECO:0007669"/>
    <property type="project" value="UniProtKB-SubCell"/>
</dbReference>
<keyword evidence="3" id="KW-1003">Cell membrane</keyword>
<feature type="transmembrane region" description="Helical" evidence="9">
    <location>
        <begin position="239"/>
        <end position="260"/>
    </location>
</feature>
<evidence type="ECO:0000256" key="2">
    <source>
        <dbReference type="ARBA" id="ARBA00022448"/>
    </source>
</evidence>
<gene>
    <name evidence="10" type="ORF">D7I47_08390</name>
</gene>
<feature type="transmembrane region" description="Helical" evidence="9">
    <location>
        <begin position="60"/>
        <end position="78"/>
    </location>
</feature>
<evidence type="ECO:0000256" key="7">
    <source>
        <dbReference type="ARBA" id="ARBA00023136"/>
    </source>
</evidence>
<dbReference type="PANTHER" id="PTHR11795:SF450">
    <property type="entry name" value="ABC TRANSPORTER PERMEASE PROTEIN"/>
    <property type="match status" value="1"/>
</dbReference>
<evidence type="ECO:0000256" key="5">
    <source>
        <dbReference type="ARBA" id="ARBA00022970"/>
    </source>
</evidence>
<feature type="transmembrane region" description="Helical" evidence="9">
    <location>
        <begin position="266"/>
        <end position="286"/>
    </location>
</feature>
<reference evidence="11" key="1">
    <citation type="submission" date="2018-09" db="EMBL/GenBank/DDBJ databases">
        <title>Genome sequencing of strain 2DFWR-13.</title>
        <authorList>
            <person name="Heo J."/>
            <person name="Kim S.-J."/>
            <person name="Kwon S.-W."/>
        </authorList>
    </citation>
    <scope>NUCLEOTIDE SEQUENCE [LARGE SCALE GENOMIC DNA]</scope>
    <source>
        <strain evidence="11">2DFWR-13</strain>
    </source>
</reference>
<feature type="transmembrane region" description="Helical" evidence="9">
    <location>
        <begin position="6"/>
        <end position="29"/>
    </location>
</feature>
<evidence type="ECO:0000256" key="6">
    <source>
        <dbReference type="ARBA" id="ARBA00022989"/>
    </source>
</evidence>
<dbReference type="GO" id="GO:0022857">
    <property type="term" value="F:transmembrane transporter activity"/>
    <property type="evidence" value="ECO:0007669"/>
    <property type="project" value="InterPro"/>
</dbReference>
<sequence length="292" mass="30067">MSTILLLLGAGLARGAVFALFALALVLIWRATRIANFAQGAMAVASAYLAYLVLVGTGSFLLAIVTVLVAGAAIGFGMERGLMRFVPSRSPLNSIIVAIGAVMVLTGLLGILFGADYKPIAVPFSREPLEFGGVAVVSPYTLFVFVVVAVVVAGIAVLFTRTSLGLAMRASAFDDEVARLNGVRVSRMRTIGWMLSSAVGGLAVLLAVPTELGLGPHSGDLLFVNAFTVAIIGGLDSPVGAVVAGLLTGVLLTVVTTLWGATVGPIAILILLVVVLLVRPQGIFSLRKARLA</sequence>
<comment type="subcellular location">
    <subcellularLocation>
        <location evidence="1">Cell membrane</location>
        <topology evidence="1">Multi-pass membrane protein</topology>
    </subcellularLocation>
</comment>
<dbReference type="EMBL" id="CP032630">
    <property type="protein sequence ID" value="AYF98271.1"/>
    <property type="molecule type" value="Genomic_DNA"/>
</dbReference>
<evidence type="ECO:0000256" key="3">
    <source>
        <dbReference type="ARBA" id="ARBA00022475"/>
    </source>
</evidence>
<dbReference type="RefSeq" id="WP_120762618.1">
    <property type="nucleotide sequence ID" value="NZ_CP032630.1"/>
</dbReference>
<feature type="transmembrane region" description="Helical" evidence="9">
    <location>
        <begin position="135"/>
        <end position="159"/>
    </location>
</feature>
<evidence type="ECO:0000256" key="1">
    <source>
        <dbReference type="ARBA" id="ARBA00004651"/>
    </source>
</evidence>
<protein>
    <submittedName>
        <fullName evidence="10">Branched-chain amino acid ABC transporter permease</fullName>
    </submittedName>
</protein>
<dbReference type="OrthoDB" id="3572933at2"/>
<dbReference type="PANTHER" id="PTHR11795">
    <property type="entry name" value="BRANCHED-CHAIN AMINO ACID TRANSPORT SYSTEM PERMEASE PROTEIN LIVH"/>
    <property type="match status" value="1"/>
</dbReference>
<keyword evidence="4 9" id="KW-0812">Transmembrane</keyword>
<keyword evidence="2" id="KW-0813">Transport</keyword>
<accession>A0A387B8W1</accession>
<evidence type="ECO:0000313" key="11">
    <source>
        <dbReference type="Proteomes" id="UP000278886"/>
    </source>
</evidence>
<dbReference type="AlphaFoldDB" id="A0A387B8W1"/>
<evidence type="ECO:0000256" key="9">
    <source>
        <dbReference type="SAM" id="Phobius"/>
    </source>
</evidence>
<keyword evidence="6 9" id="KW-1133">Transmembrane helix</keyword>
<dbReference type="GO" id="GO:0006865">
    <property type="term" value="P:amino acid transport"/>
    <property type="evidence" value="ECO:0007669"/>
    <property type="project" value="UniProtKB-KW"/>
</dbReference>
<dbReference type="CDD" id="cd06582">
    <property type="entry name" value="TM_PBP1_LivH_like"/>
    <property type="match status" value="1"/>
</dbReference>
<keyword evidence="11" id="KW-1185">Reference proteome</keyword>
<comment type="similarity">
    <text evidence="8">Belongs to the binding-protein-dependent transport system permease family. LivHM subfamily.</text>
</comment>
<dbReference type="Proteomes" id="UP000278886">
    <property type="component" value="Chromosome"/>
</dbReference>
<proteinExistence type="inferred from homology"/>
<evidence type="ECO:0000256" key="4">
    <source>
        <dbReference type="ARBA" id="ARBA00022692"/>
    </source>
</evidence>
<organism evidence="10 11">
    <name type="scientific">Protaetiibacter intestinalis</name>
    <dbReference type="NCBI Taxonomy" id="2419774"/>
    <lineage>
        <taxon>Bacteria</taxon>
        <taxon>Bacillati</taxon>
        <taxon>Actinomycetota</taxon>
        <taxon>Actinomycetes</taxon>
        <taxon>Micrococcales</taxon>
        <taxon>Microbacteriaceae</taxon>
        <taxon>Protaetiibacter</taxon>
    </lineage>
</organism>
<name>A0A387B8W1_9MICO</name>
<evidence type="ECO:0000313" key="10">
    <source>
        <dbReference type="EMBL" id="AYF98271.1"/>
    </source>
</evidence>
<evidence type="ECO:0000256" key="8">
    <source>
        <dbReference type="ARBA" id="ARBA00037998"/>
    </source>
</evidence>
<dbReference type="InterPro" id="IPR052157">
    <property type="entry name" value="BCAA_transport_permease"/>
</dbReference>
<keyword evidence="5" id="KW-0029">Amino-acid transport</keyword>
<keyword evidence="7 9" id="KW-0472">Membrane</keyword>
<dbReference type="Pfam" id="PF02653">
    <property type="entry name" value="BPD_transp_2"/>
    <property type="match status" value="1"/>
</dbReference>
<feature type="transmembrane region" description="Helical" evidence="9">
    <location>
        <begin position="190"/>
        <end position="208"/>
    </location>
</feature>
<dbReference type="InterPro" id="IPR001851">
    <property type="entry name" value="ABC_transp_permease"/>
</dbReference>